<dbReference type="Pfam" id="PF20415">
    <property type="entry name" value="DUF6699"/>
    <property type="match status" value="1"/>
</dbReference>
<dbReference type="InterPro" id="IPR046522">
    <property type="entry name" value="DUF6699"/>
</dbReference>
<sequence>MRYKPISTILYLSGFKHSPSSLHVSATILQLNWLTAFRPETRKVSFTRSRTLPQRKRKQQLLRLRLFLALDHDMQYATPNAQGVLAGSGSTPASSSQKKPRWQQHGGFYRPVHDISQPWQPSPRISSPQPILNAPAYQVPLRANGSPATSEESGETLMSEVAVGTLIERKAKRVRRRSTLTRLKRRIIRWLDSSLELEGQVRRPWSEPPETHVRPQSSPVVSHRVQLNEWKEWGYYARPYVNGVQVYNTPSPYLNQEPILRGCPPEYIQDSDMTIQEVFTSLADSDPDPRPDRWKLGIEHPSLPPRPPRWKTPDPTEPLPFPWEVQLNPFLEHFLCGVPVMYWDVREDISACQHGIEEDPETAFSRPLLPADLAQPASWPFLTHMYINALADDISPKFKWPFMVINDQGIKVRDVINSIYDNFQQYVFEREFYSWTMTRRREATKTRILRCNPEEHPFKAMHGEIHPMDRMKRVDYLVGRTLFRGLAPNPDGTGWVLYLGQD</sequence>
<evidence type="ECO:0000256" key="1">
    <source>
        <dbReference type="SAM" id="MobiDB-lite"/>
    </source>
</evidence>
<feature type="domain" description="DUF6699" evidence="2">
    <location>
        <begin position="342"/>
        <end position="492"/>
    </location>
</feature>
<feature type="compositionally biased region" description="Polar residues" evidence="1">
    <location>
        <begin position="88"/>
        <end position="97"/>
    </location>
</feature>
<dbReference type="OrthoDB" id="3202436at2759"/>
<evidence type="ECO:0000313" key="3">
    <source>
        <dbReference type="EMBL" id="TFK23129.1"/>
    </source>
</evidence>
<feature type="region of interest" description="Disordered" evidence="1">
    <location>
        <begin position="84"/>
        <end position="103"/>
    </location>
</feature>
<organism evidence="3 4">
    <name type="scientific">Coprinopsis marcescibilis</name>
    <name type="common">Agaric fungus</name>
    <name type="synonym">Psathyrella marcescibilis</name>
    <dbReference type="NCBI Taxonomy" id="230819"/>
    <lineage>
        <taxon>Eukaryota</taxon>
        <taxon>Fungi</taxon>
        <taxon>Dikarya</taxon>
        <taxon>Basidiomycota</taxon>
        <taxon>Agaricomycotina</taxon>
        <taxon>Agaricomycetes</taxon>
        <taxon>Agaricomycetidae</taxon>
        <taxon>Agaricales</taxon>
        <taxon>Agaricineae</taxon>
        <taxon>Psathyrellaceae</taxon>
        <taxon>Coprinopsis</taxon>
    </lineage>
</organism>
<protein>
    <recommendedName>
        <fullName evidence="2">DUF6699 domain-containing protein</fullName>
    </recommendedName>
</protein>
<gene>
    <name evidence="3" type="ORF">FA15DRAFT_490702</name>
</gene>
<proteinExistence type="predicted"/>
<dbReference type="STRING" id="230819.A0A5C3KR97"/>
<reference evidence="3 4" key="1">
    <citation type="journal article" date="2019" name="Nat. Ecol. Evol.">
        <title>Megaphylogeny resolves global patterns of mushroom evolution.</title>
        <authorList>
            <person name="Varga T."/>
            <person name="Krizsan K."/>
            <person name="Foldi C."/>
            <person name="Dima B."/>
            <person name="Sanchez-Garcia M."/>
            <person name="Sanchez-Ramirez S."/>
            <person name="Szollosi G.J."/>
            <person name="Szarkandi J.G."/>
            <person name="Papp V."/>
            <person name="Albert L."/>
            <person name="Andreopoulos W."/>
            <person name="Angelini C."/>
            <person name="Antonin V."/>
            <person name="Barry K.W."/>
            <person name="Bougher N.L."/>
            <person name="Buchanan P."/>
            <person name="Buyck B."/>
            <person name="Bense V."/>
            <person name="Catcheside P."/>
            <person name="Chovatia M."/>
            <person name="Cooper J."/>
            <person name="Damon W."/>
            <person name="Desjardin D."/>
            <person name="Finy P."/>
            <person name="Geml J."/>
            <person name="Haridas S."/>
            <person name="Hughes K."/>
            <person name="Justo A."/>
            <person name="Karasinski D."/>
            <person name="Kautmanova I."/>
            <person name="Kiss B."/>
            <person name="Kocsube S."/>
            <person name="Kotiranta H."/>
            <person name="LaButti K.M."/>
            <person name="Lechner B.E."/>
            <person name="Liimatainen K."/>
            <person name="Lipzen A."/>
            <person name="Lukacs Z."/>
            <person name="Mihaltcheva S."/>
            <person name="Morgado L.N."/>
            <person name="Niskanen T."/>
            <person name="Noordeloos M.E."/>
            <person name="Ohm R.A."/>
            <person name="Ortiz-Santana B."/>
            <person name="Ovrebo C."/>
            <person name="Racz N."/>
            <person name="Riley R."/>
            <person name="Savchenko A."/>
            <person name="Shiryaev A."/>
            <person name="Soop K."/>
            <person name="Spirin V."/>
            <person name="Szebenyi C."/>
            <person name="Tomsovsky M."/>
            <person name="Tulloss R.E."/>
            <person name="Uehling J."/>
            <person name="Grigoriev I.V."/>
            <person name="Vagvolgyi C."/>
            <person name="Papp T."/>
            <person name="Martin F.M."/>
            <person name="Miettinen O."/>
            <person name="Hibbett D.S."/>
            <person name="Nagy L.G."/>
        </authorList>
    </citation>
    <scope>NUCLEOTIDE SEQUENCE [LARGE SCALE GENOMIC DNA]</scope>
    <source>
        <strain evidence="3 4">CBS 121175</strain>
    </source>
</reference>
<accession>A0A5C3KR97</accession>
<dbReference type="Proteomes" id="UP000307440">
    <property type="component" value="Unassembled WGS sequence"/>
</dbReference>
<dbReference type="AlphaFoldDB" id="A0A5C3KR97"/>
<keyword evidence="4" id="KW-1185">Reference proteome</keyword>
<dbReference type="EMBL" id="ML210225">
    <property type="protein sequence ID" value="TFK23129.1"/>
    <property type="molecule type" value="Genomic_DNA"/>
</dbReference>
<name>A0A5C3KR97_COPMA</name>
<evidence type="ECO:0000313" key="4">
    <source>
        <dbReference type="Proteomes" id="UP000307440"/>
    </source>
</evidence>
<evidence type="ECO:0000259" key="2">
    <source>
        <dbReference type="Pfam" id="PF20415"/>
    </source>
</evidence>